<comment type="similarity">
    <text evidence="1">Belongs to the Cyclase 1 superfamily.</text>
</comment>
<proteinExistence type="inferred from homology"/>
<protein>
    <submittedName>
        <fullName evidence="2">Uncharacterized protein</fullName>
    </submittedName>
</protein>
<dbReference type="Gene3D" id="3.50.30.50">
    <property type="entry name" value="Putative cyclase"/>
    <property type="match status" value="1"/>
</dbReference>
<organism evidence="2 3">
    <name type="scientific">Amblyomma americanum</name>
    <name type="common">Lone star tick</name>
    <dbReference type="NCBI Taxonomy" id="6943"/>
    <lineage>
        <taxon>Eukaryota</taxon>
        <taxon>Metazoa</taxon>
        <taxon>Ecdysozoa</taxon>
        <taxon>Arthropoda</taxon>
        <taxon>Chelicerata</taxon>
        <taxon>Arachnida</taxon>
        <taxon>Acari</taxon>
        <taxon>Parasitiformes</taxon>
        <taxon>Ixodida</taxon>
        <taxon>Ixodoidea</taxon>
        <taxon>Ixodidae</taxon>
        <taxon>Amblyomminae</taxon>
        <taxon>Amblyomma</taxon>
    </lineage>
</organism>
<dbReference type="Pfam" id="PF04199">
    <property type="entry name" value="Cyclase"/>
    <property type="match status" value="1"/>
</dbReference>
<comment type="caution">
    <text evidence="2">The sequence shown here is derived from an EMBL/GenBank/DDBJ whole genome shotgun (WGS) entry which is preliminary data.</text>
</comment>
<dbReference type="PANTHER" id="PTHR43564:SF2">
    <property type="entry name" value="BLR6059 PROTEIN"/>
    <property type="match status" value="1"/>
</dbReference>
<reference evidence="2 3" key="1">
    <citation type="journal article" date="2023" name="Arcadia Sci">
        <title>De novo assembly of a long-read Amblyomma americanum tick genome.</title>
        <authorList>
            <person name="Chou S."/>
            <person name="Poskanzer K.E."/>
            <person name="Rollins M."/>
            <person name="Thuy-Boun P.S."/>
        </authorList>
    </citation>
    <scope>NUCLEOTIDE SEQUENCE [LARGE SCALE GENOMIC DNA]</scope>
    <source>
        <strain evidence="2">F_SG_1</strain>
        <tissue evidence="2">Salivary glands</tissue>
    </source>
</reference>
<dbReference type="EMBL" id="JARKHS020016917">
    <property type="protein sequence ID" value="KAK8773440.1"/>
    <property type="molecule type" value="Genomic_DNA"/>
</dbReference>
<dbReference type="PANTHER" id="PTHR43564">
    <property type="entry name" value="KYNURENINE FORMAMIDASE-LIKE PROTEIN"/>
    <property type="match status" value="1"/>
</dbReference>
<dbReference type="InterPro" id="IPR007325">
    <property type="entry name" value="KFase/CYL"/>
</dbReference>
<dbReference type="AlphaFoldDB" id="A0AAQ4EFH9"/>
<accession>A0AAQ4EFH9</accession>
<dbReference type="InterPro" id="IPR037175">
    <property type="entry name" value="KFase_sf"/>
</dbReference>
<dbReference type="SUPFAM" id="SSF102198">
    <property type="entry name" value="Putative cyclase"/>
    <property type="match status" value="1"/>
</dbReference>
<dbReference type="GO" id="GO:0004061">
    <property type="term" value="F:arylformamidase activity"/>
    <property type="evidence" value="ECO:0007669"/>
    <property type="project" value="InterPro"/>
</dbReference>
<keyword evidence="3" id="KW-1185">Reference proteome</keyword>
<evidence type="ECO:0000313" key="2">
    <source>
        <dbReference type="EMBL" id="KAK8773440.1"/>
    </source>
</evidence>
<evidence type="ECO:0000256" key="1">
    <source>
        <dbReference type="ARBA" id="ARBA00007865"/>
    </source>
</evidence>
<name>A0AAQ4EFH9_AMBAM</name>
<dbReference type="GO" id="GO:0019441">
    <property type="term" value="P:L-tryptophan catabolic process to kynurenine"/>
    <property type="evidence" value="ECO:0007669"/>
    <property type="project" value="InterPro"/>
</dbReference>
<gene>
    <name evidence="2" type="ORF">V5799_012026</name>
</gene>
<sequence>MRSQCDPWRSHVVVTFQRAQETCTHKWIGGELRFDIGTALQNMCTFRSRLIATVLSATTLAALTRQAYGEPRVERVVDLSYPYDERTVYWSQDDRFLLNVSEVTGDAETWYQVDTMATRTHGGTHLDAPLHFVKDGWDVAQIPVDRLALVPVSLVDIAQRCAQNRSCQLAIHDVIQWEATHGTLPDRCVLLVRTGWDKFSNNATSYFGLDAEGVRHFPSVSVEAAQFLARERHLIGMGIDSGSLDVAHPFTVHQINARRGMYNLENLRALDQVPASGAHATVAPLKIAGASGSPVRVFAYLPETHSHGTEL</sequence>
<evidence type="ECO:0000313" key="3">
    <source>
        <dbReference type="Proteomes" id="UP001321473"/>
    </source>
</evidence>
<dbReference type="Proteomes" id="UP001321473">
    <property type="component" value="Unassembled WGS sequence"/>
</dbReference>